<evidence type="ECO:0000256" key="5">
    <source>
        <dbReference type="ARBA" id="ARBA00022989"/>
    </source>
</evidence>
<feature type="transmembrane region" description="Helical" evidence="7">
    <location>
        <begin position="58"/>
        <end position="76"/>
    </location>
</feature>
<feature type="transmembrane region" description="Helical" evidence="7">
    <location>
        <begin position="120"/>
        <end position="143"/>
    </location>
</feature>
<dbReference type="GO" id="GO:0046964">
    <property type="term" value="F:3'-phosphoadenosine 5'-phosphosulfate transmembrane transporter activity"/>
    <property type="evidence" value="ECO:0007669"/>
    <property type="project" value="TreeGrafter"/>
</dbReference>
<comment type="similarity">
    <text evidence="2">Belongs to the nucleotide-sugar transporter family. UDP-galactose:UMP antiporter (TC 2.A.7.11) subfamily.</text>
</comment>
<dbReference type="GO" id="GO:0005789">
    <property type="term" value="C:endoplasmic reticulum membrane"/>
    <property type="evidence" value="ECO:0007669"/>
    <property type="project" value="TreeGrafter"/>
</dbReference>
<protein>
    <submittedName>
        <fullName evidence="8">DMT family transporter: UDP-galactose</fullName>
    </submittedName>
</protein>
<dbReference type="OMA" id="TECHGLG"/>
<feature type="non-terminal residue" evidence="8">
    <location>
        <position position="1"/>
    </location>
</feature>
<comment type="subcellular location">
    <subcellularLocation>
        <location evidence="1">Membrane</location>
        <topology evidence="1">Multi-pass membrane protein</topology>
    </subcellularLocation>
</comment>
<gene>
    <name evidence="8" type="ORF">OSTLU_4844</name>
</gene>
<evidence type="ECO:0000313" key="8">
    <source>
        <dbReference type="EMBL" id="ABP00129.1"/>
    </source>
</evidence>
<dbReference type="GeneID" id="5006007"/>
<keyword evidence="4 7" id="KW-0812">Transmembrane</keyword>
<evidence type="ECO:0000256" key="1">
    <source>
        <dbReference type="ARBA" id="ARBA00004141"/>
    </source>
</evidence>
<evidence type="ECO:0000256" key="6">
    <source>
        <dbReference type="ARBA" id="ARBA00023136"/>
    </source>
</evidence>
<keyword evidence="3" id="KW-0813">Transport</keyword>
<dbReference type="eggNOG" id="KOG1582">
    <property type="taxonomic scope" value="Eukaryota"/>
</dbReference>
<sequence length="208" mass="22839">LKDYAMLSVMTSGSMYLTNAALSYINYTTRIVAKCSKVIPVMIVGTFMHGRRYGSEDYAMCVLLVIGITMFTMGDVDSFPNFNYRGVTYITIALFTESTAGNFEERRFFNIPQPISHCEVVFYVNAIGSAWIALGLFASGELFTAVAHLLGEPDVLAAICVAAAFGYISVTCILLCLRHYGATNTEVIKAVRKMLSLALSLVVYPKPM</sequence>
<dbReference type="InterPro" id="IPR013657">
    <property type="entry name" value="SCL35B1-4/HUT1"/>
</dbReference>
<feature type="transmembrane region" description="Helical" evidence="7">
    <location>
        <begin position="82"/>
        <end position="100"/>
    </location>
</feature>
<dbReference type="KEGG" id="olu:OSTLU_4844"/>
<organism evidence="8 9">
    <name type="scientific">Ostreococcus lucimarinus (strain CCE9901)</name>
    <dbReference type="NCBI Taxonomy" id="436017"/>
    <lineage>
        <taxon>Eukaryota</taxon>
        <taxon>Viridiplantae</taxon>
        <taxon>Chlorophyta</taxon>
        <taxon>Mamiellophyceae</taxon>
        <taxon>Mamiellales</taxon>
        <taxon>Bathycoccaceae</taxon>
        <taxon>Ostreococcus</taxon>
    </lineage>
</organism>
<dbReference type="RefSeq" id="XP_001421835.1">
    <property type="nucleotide sequence ID" value="XM_001421798.1"/>
</dbReference>
<dbReference type="EMBL" id="CP000596">
    <property type="protein sequence ID" value="ABP00129.1"/>
    <property type="molecule type" value="Genomic_DNA"/>
</dbReference>
<dbReference type="Proteomes" id="UP000001568">
    <property type="component" value="Chromosome 16"/>
</dbReference>
<evidence type="ECO:0000256" key="2">
    <source>
        <dbReference type="ARBA" id="ARBA00008349"/>
    </source>
</evidence>
<dbReference type="HOGENOM" id="CLU_036019_2_1_1"/>
<dbReference type="PANTHER" id="PTHR10778">
    <property type="entry name" value="SOLUTE CARRIER FAMILY 35 MEMBER B"/>
    <property type="match status" value="1"/>
</dbReference>
<reference evidence="8 9" key="1">
    <citation type="journal article" date="2007" name="Proc. Natl. Acad. Sci. U.S.A.">
        <title>The tiny eukaryote Ostreococcus provides genomic insights into the paradox of plankton speciation.</title>
        <authorList>
            <person name="Palenik B."/>
            <person name="Grimwood J."/>
            <person name="Aerts A."/>
            <person name="Rouze P."/>
            <person name="Salamov A."/>
            <person name="Putnam N."/>
            <person name="Dupont C."/>
            <person name="Jorgensen R."/>
            <person name="Derelle E."/>
            <person name="Rombauts S."/>
            <person name="Zhou K."/>
            <person name="Otillar R."/>
            <person name="Merchant S.S."/>
            <person name="Podell S."/>
            <person name="Gaasterland T."/>
            <person name="Napoli C."/>
            <person name="Gendler K."/>
            <person name="Manuell A."/>
            <person name="Tai V."/>
            <person name="Vallon O."/>
            <person name="Piganeau G."/>
            <person name="Jancek S."/>
            <person name="Heijde M."/>
            <person name="Jabbari K."/>
            <person name="Bowler C."/>
            <person name="Lohr M."/>
            <person name="Robbens S."/>
            <person name="Werner G."/>
            <person name="Dubchak I."/>
            <person name="Pazour G.J."/>
            <person name="Ren Q."/>
            <person name="Paulsen I."/>
            <person name="Delwiche C."/>
            <person name="Schmutz J."/>
            <person name="Rokhsar D."/>
            <person name="Van de Peer Y."/>
            <person name="Moreau H."/>
            <person name="Grigoriev I.V."/>
        </authorList>
    </citation>
    <scope>NUCLEOTIDE SEQUENCE [LARGE SCALE GENOMIC DNA]</scope>
    <source>
        <strain evidence="8 9">CCE9901</strain>
    </source>
</reference>
<dbReference type="Pfam" id="PF08449">
    <property type="entry name" value="UAA"/>
    <property type="match status" value="1"/>
</dbReference>
<keyword evidence="5 7" id="KW-1133">Transmembrane helix</keyword>
<feature type="transmembrane region" description="Helical" evidence="7">
    <location>
        <begin position="155"/>
        <end position="177"/>
    </location>
</feature>
<evidence type="ECO:0000313" key="9">
    <source>
        <dbReference type="Proteomes" id="UP000001568"/>
    </source>
</evidence>
<feature type="non-terminal residue" evidence="8">
    <location>
        <position position="208"/>
    </location>
</feature>
<evidence type="ECO:0000256" key="3">
    <source>
        <dbReference type="ARBA" id="ARBA00022448"/>
    </source>
</evidence>
<evidence type="ECO:0000256" key="7">
    <source>
        <dbReference type="SAM" id="Phobius"/>
    </source>
</evidence>
<accession>A4S8X6</accession>
<dbReference type="OrthoDB" id="498421at2759"/>
<proteinExistence type="inferred from homology"/>
<dbReference type="PANTHER" id="PTHR10778:SF8">
    <property type="entry name" value="ADENOSINE 3'-PHOSPHO 5'-PHOSPHOSULFATE TRANSPORTER 2"/>
    <property type="match status" value="1"/>
</dbReference>
<evidence type="ECO:0000256" key="4">
    <source>
        <dbReference type="ARBA" id="ARBA00022692"/>
    </source>
</evidence>
<keyword evidence="6 7" id="KW-0472">Membrane</keyword>
<keyword evidence="9" id="KW-1185">Reference proteome</keyword>
<name>A4S8X6_OSTLU</name>
<dbReference type="GO" id="GO:0000139">
    <property type="term" value="C:Golgi membrane"/>
    <property type="evidence" value="ECO:0007669"/>
    <property type="project" value="TreeGrafter"/>
</dbReference>
<dbReference type="AlphaFoldDB" id="A4S8X6"/>